<evidence type="ECO:0000256" key="3">
    <source>
        <dbReference type="SAM" id="SignalP"/>
    </source>
</evidence>
<evidence type="ECO:0000313" key="5">
    <source>
        <dbReference type="Proteomes" id="UP000199679"/>
    </source>
</evidence>
<protein>
    <submittedName>
        <fullName evidence="4">NHL repeat-containing protein</fullName>
    </submittedName>
</protein>
<dbReference type="OrthoDB" id="791543at2"/>
<dbReference type="STRING" id="652787.SAMN05216490_3889"/>
<accession>A0A1H2B4U3</accession>
<dbReference type="InterPro" id="IPR001258">
    <property type="entry name" value="NHL_repeat"/>
</dbReference>
<feature type="repeat" description="NHL" evidence="2">
    <location>
        <begin position="115"/>
        <end position="139"/>
    </location>
</feature>
<dbReference type="CDD" id="cd14953">
    <property type="entry name" value="NHL_like_1"/>
    <property type="match status" value="1"/>
</dbReference>
<dbReference type="PROSITE" id="PS51125">
    <property type="entry name" value="NHL"/>
    <property type="match status" value="3"/>
</dbReference>
<evidence type="ECO:0000256" key="1">
    <source>
        <dbReference type="ARBA" id="ARBA00022737"/>
    </source>
</evidence>
<feature type="chain" id="PRO_5009269541" evidence="3">
    <location>
        <begin position="26"/>
        <end position="413"/>
    </location>
</feature>
<name>A0A1H2B4U3_MUCMA</name>
<feature type="repeat" description="NHL" evidence="2">
    <location>
        <begin position="61"/>
        <end position="91"/>
    </location>
</feature>
<feature type="signal peptide" evidence="3">
    <location>
        <begin position="1"/>
        <end position="25"/>
    </location>
</feature>
<sequence>MKLFHLKQPLIILQLLLAMACFFTACTKKTITPITTKYNVTGGTGTTTGIDTNKADSTASFNAPTALAVDAAGNIYVADYGNNLIRKISTTGVVSTVAGNGNQGSLNGQGTSSSFNGPTGIAVDASGNIFVADNNNNQIREISAAGLVSTVAGSDSIGAVDGIGAAAYFFGPTGIAVDASDNLYVTDAGNNLIRKIVASTGAVSTIAGNGNPGAGNGKLLSSSFNNPTGIALDAGGNIYVADLLNNLIREIQPRADTIFTLAGNADTTASINGTSTAAAFYYPNSVAVDALGNVYVSEYVSNLIRKITPGGVVTTFAGSGAAGQADSTGTKATFNGPSGLAVDAAGNVYVADTYNNVIRKITPAGAVSTIAGSGIAGSINGKALSLKRHLNNLHVAHKLSSRSLSSILIKKRR</sequence>
<evidence type="ECO:0000256" key="2">
    <source>
        <dbReference type="PROSITE-ProRule" id="PRU00504"/>
    </source>
</evidence>
<dbReference type="Gene3D" id="2.120.10.30">
    <property type="entry name" value="TolB, C-terminal domain"/>
    <property type="match status" value="4"/>
</dbReference>
<keyword evidence="3" id="KW-0732">Signal</keyword>
<proteinExistence type="predicted"/>
<dbReference type="PANTHER" id="PTHR13833">
    <property type="match status" value="1"/>
</dbReference>
<reference evidence="4 5" key="1">
    <citation type="submission" date="2016-10" db="EMBL/GenBank/DDBJ databases">
        <authorList>
            <person name="de Groot N.N."/>
        </authorList>
    </citation>
    <scope>NUCLEOTIDE SEQUENCE [LARGE SCALE GENOMIC DNA]</scope>
    <source>
        <strain evidence="4 5">MP1X4</strain>
    </source>
</reference>
<dbReference type="EMBL" id="LT629740">
    <property type="protein sequence ID" value="SDT52786.1"/>
    <property type="molecule type" value="Genomic_DNA"/>
</dbReference>
<dbReference type="PROSITE" id="PS51257">
    <property type="entry name" value="PROKAR_LIPOPROTEIN"/>
    <property type="match status" value="1"/>
</dbReference>
<dbReference type="InterPro" id="IPR011042">
    <property type="entry name" value="6-blade_b-propeller_TolB-like"/>
</dbReference>
<dbReference type="AlphaFoldDB" id="A0A1H2B4U3"/>
<dbReference type="Pfam" id="PF01436">
    <property type="entry name" value="NHL"/>
    <property type="match status" value="5"/>
</dbReference>
<keyword evidence="5" id="KW-1185">Reference proteome</keyword>
<evidence type="ECO:0000313" key="4">
    <source>
        <dbReference type="EMBL" id="SDT52786.1"/>
    </source>
</evidence>
<dbReference type="PANTHER" id="PTHR13833:SF71">
    <property type="entry name" value="NHL DOMAIN-CONTAINING PROTEIN"/>
    <property type="match status" value="1"/>
</dbReference>
<dbReference type="RefSeq" id="WP_091376800.1">
    <property type="nucleotide sequence ID" value="NZ_LT629740.1"/>
</dbReference>
<feature type="repeat" description="NHL" evidence="2">
    <location>
        <begin position="329"/>
        <end position="364"/>
    </location>
</feature>
<gene>
    <name evidence="4" type="ORF">SAMN05216490_3889</name>
</gene>
<dbReference type="SUPFAM" id="SSF63829">
    <property type="entry name" value="Calcium-dependent phosphotriesterase"/>
    <property type="match status" value="1"/>
</dbReference>
<dbReference type="Proteomes" id="UP000199679">
    <property type="component" value="Chromosome I"/>
</dbReference>
<keyword evidence="1" id="KW-0677">Repeat</keyword>
<organism evidence="4 5">
    <name type="scientific">Mucilaginibacter mallensis</name>
    <dbReference type="NCBI Taxonomy" id="652787"/>
    <lineage>
        <taxon>Bacteria</taxon>
        <taxon>Pseudomonadati</taxon>
        <taxon>Bacteroidota</taxon>
        <taxon>Sphingobacteriia</taxon>
        <taxon>Sphingobacteriales</taxon>
        <taxon>Sphingobacteriaceae</taxon>
        <taxon>Mucilaginibacter</taxon>
    </lineage>
</organism>